<dbReference type="InterPro" id="IPR036259">
    <property type="entry name" value="MFS_trans_sf"/>
</dbReference>
<keyword evidence="7" id="KW-1185">Reference proteome</keyword>
<evidence type="ECO:0000256" key="4">
    <source>
        <dbReference type="SAM" id="Phobius"/>
    </source>
</evidence>
<dbReference type="Proteomes" id="UP000245263">
    <property type="component" value="Chromosome 1"/>
</dbReference>
<organism evidence="6 7">
    <name type="scientific">Leptospira kobayashii</name>
    <dbReference type="NCBI Taxonomy" id="1917830"/>
    <lineage>
        <taxon>Bacteria</taxon>
        <taxon>Pseudomonadati</taxon>
        <taxon>Spirochaetota</taxon>
        <taxon>Spirochaetia</taxon>
        <taxon>Leptospirales</taxon>
        <taxon>Leptospiraceae</taxon>
        <taxon>Leptospira</taxon>
    </lineage>
</organism>
<dbReference type="EMBL" id="AP025028">
    <property type="protein sequence ID" value="BDA79241.1"/>
    <property type="molecule type" value="Genomic_DNA"/>
</dbReference>
<keyword evidence="2 4" id="KW-1133">Transmembrane helix</keyword>
<sequence length="433" mass="46713">MLSFTSWLAKRTVERFHYAWVVVGITFFIMLITAGTRATPSVLMVPLESALGWDRATISFALSINLALFGLMGPFSAAAMERFGLRKTILSALVVLGISVGLSSLMLYSWQMWVVWGVIVGCATGVTSTTLGATIVSRWFKEKRGLAMGILTASSATGQLIFLPLLAKIVEVYGWRPVILTVACGIALIFPLVYLLLPESPDSLDLSLYGEPEGTKQVPGDSKKNPILIAFGALGRAVKVKDFWLLFFSFFICGATTNGYIGTHFIAMCGDYGMGAVEGASILAIMGGLDLIGTTLSGWLSDRWNNRVLLFWYYGLRGLALLFLPTAFGISYFGLPVFALFYGLDWIATVPPTVRLTNDVFGAKDAPIIFGWVVAGHQLGAAFAALFGGLVRDNFGAYTIATMVAGGLCLISSVLVLRINRVKINPVALAIHN</sequence>
<dbReference type="InterPro" id="IPR050327">
    <property type="entry name" value="Proton-linked_MCT"/>
</dbReference>
<feature type="domain" description="Major facilitator superfamily (MFS) profile" evidence="5">
    <location>
        <begin position="19"/>
        <end position="424"/>
    </location>
</feature>
<dbReference type="RefSeq" id="WP_109019583.1">
    <property type="nucleotide sequence ID" value="NZ_AP025028.1"/>
</dbReference>
<dbReference type="PANTHER" id="PTHR11360">
    <property type="entry name" value="MONOCARBOXYLATE TRANSPORTER"/>
    <property type="match status" value="1"/>
</dbReference>
<feature type="transmembrane region" description="Helical" evidence="4">
    <location>
        <begin position="397"/>
        <end position="417"/>
    </location>
</feature>
<name>A0ABM7URW4_9LEPT</name>
<feature type="transmembrane region" description="Helical" evidence="4">
    <location>
        <begin position="178"/>
        <end position="197"/>
    </location>
</feature>
<dbReference type="CDD" id="cd17355">
    <property type="entry name" value="MFS_YcxA_like"/>
    <property type="match status" value="1"/>
</dbReference>
<proteinExistence type="predicted"/>
<dbReference type="InterPro" id="IPR011701">
    <property type="entry name" value="MFS"/>
</dbReference>
<evidence type="ECO:0000256" key="2">
    <source>
        <dbReference type="ARBA" id="ARBA00022989"/>
    </source>
</evidence>
<dbReference type="Pfam" id="PF07690">
    <property type="entry name" value="MFS_1"/>
    <property type="match status" value="1"/>
</dbReference>
<dbReference type="Gene3D" id="1.20.1250.20">
    <property type="entry name" value="MFS general substrate transporter like domains"/>
    <property type="match status" value="2"/>
</dbReference>
<dbReference type="InterPro" id="IPR020846">
    <property type="entry name" value="MFS_dom"/>
</dbReference>
<feature type="transmembrane region" description="Helical" evidence="4">
    <location>
        <begin position="16"/>
        <end position="36"/>
    </location>
</feature>
<accession>A0ABM7URW4</accession>
<feature type="transmembrane region" description="Helical" evidence="4">
    <location>
        <begin position="243"/>
        <end position="267"/>
    </location>
</feature>
<feature type="transmembrane region" description="Helical" evidence="4">
    <location>
        <begin position="89"/>
        <end position="107"/>
    </location>
</feature>
<feature type="transmembrane region" description="Helical" evidence="4">
    <location>
        <begin position="145"/>
        <end position="166"/>
    </location>
</feature>
<feature type="transmembrane region" description="Helical" evidence="4">
    <location>
        <begin position="311"/>
        <end position="333"/>
    </location>
</feature>
<evidence type="ECO:0000313" key="6">
    <source>
        <dbReference type="EMBL" id="BDA79241.1"/>
    </source>
</evidence>
<evidence type="ECO:0000259" key="5">
    <source>
        <dbReference type="PROSITE" id="PS50850"/>
    </source>
</evidence>
<protein>
    <submittedName>
        <fullName evidence="6">MFS transporter</fullName>
    </submittedName>
</protein>
<evidence type="ECO:0000313" key="7">
    <source>
        <dbReference type="Proteomes" id="UP000245263"/>
    </source>
</evidence>
<reference evidence="6 7" key="1">
    <citation type="submission" date="2021-08" db="EMBL/GenBank/DDBJ databases">
        <title>Complete genome sequence of Leptospira kobayashii strain E30.</title>
        <authorList>
            <person name="Nakao R."/>
            <person name="Nakamura S."/>
            <person name="Masuzawa T."/>
            <person name="Koizumi N."/>
        </authorList>
    </citation>
    <scope>NUCLEOTIDE SEQUENCE [LARGE SCALE GENOMIC DNA]</scope>
    <source>
        <strain evidence="6 7">E30</strain>
    </source>
</reference>
<evidence type="ECO:0000256" key="1">
    <source>
        <dbReference type="ARBA" id="ARBA00022692"/>
    </source>
</evidence>
<evidence type="ECO:0000256" key="3">
    <source>
        <dbReference type="ARBA" id="ARBA00023136"/>
    </source>
</evidence>
<keyword evidence="3 4" id="KW-0472">Membrane</keyword>
<dbReference type="PROSITE" id="PS50850">
    <property type="entry name" value="MFS"/>
    <property type="match status" value="1"/>
</dbReference>
<feature type="transmembrane region" description="Helical" evidence="4">
    <location>
        <begin position="369"/>
        <end position="391"/>
    </location>
</feature>
<gene>
    <name evidence="6" type="ORF">LPTSP3_g21710</name>
</gene>
<keyword evidence="1 4" id="KW-0812">Transmembrane</keyword>
<feature type="transmembrane region" description="Helical" evidence="4">
    <location>
        <begin position="113"/>
        <end position="133"/>
    </location>
</feature>
<feature type="transmembrane region" description="Helical" evidence="4">
    <location>
        <begin position="56"/>
        <end position="77"/>
    </location>
</feature>
<dbReference type="SUPFAM" id="SSF103473">
    <property type="entry name" value="MFS general substrate transporter"/>
    <property type="match status" value="1"/>
</dbReference>
<dbReference type="PANTHER" id="PTHR11360:SF290">
    <property type="entry name" value="MONOCARBOXYLATE MFS PERMEASE"/>
    <property type="match status" value="1"/>
</dbReference>
<feature type="transmembrane region" description="Helical" evidence="4">
    <location>
        <begin position="279"/>
        <end position="299"/>
    </location>
</feature>
<feature type="transmembrane region" description="Helical" evidence="4">
    <location>
        <begin position="339"/>
        <end position="357"/>
    </location>
</feature>